<sequence>MSKEKTLQVQQVTVEFTIPDQFGFNGTSGLSITYYPDKPPASKLYSSDRHEYTLEQLEKLGHFFDAVSRTGARIKGCIDELTNYQD</sequence>
<reference evidence="1" key="1">
    <citation type="journal article" date="2015" name="Nature">
        <title>Complex archaea that bridge the gap between prokaryotes and eukaryotes.</title>
        <authorList>
            <person name="Spang A."/>
            <person name="Saw J.H."/>
            <person name="Jorgensen S.L."/>
            <person name="Zaremba-Niedzwiedzka K."/>
            <person name="Martijn J."/>
            <person name="Lind A.E."/>
            <person name="van Eijk R."/>
            <person name="Schleper C."/>
            <person name="Guy L."/>
            <person name="Ettema T.J."/>
        </authorList>
    </citation>
    <scope>NUCLEOTIDE SEQUENCE</scope>
</reference>
<gene>
    <name evidence="1" type="ORF">LCGC14_0976630</name>
</gene>
<organism evidence="1">
    <name type="scientific">marine sediment metagenome</name>
    <dbReference type="NCBI Taxonomy" id="412755"/>
    <lineage>
        <taxon>unclassified sequences</taxon>
        <taxon>metagenomes</taxon>
        <taxon>ecological metagenomes</taxon>
    </lineage>
</organism>
<name>A0A0F9RGK1_9ZZZZ</name>
<accession>A0A0F9RGK1</accession>
<dbReference type="AlphaFoldDB" id="A0A0F9RGK1"/>
<dbReference type="EMBL" id="LAZR01003620">
    <property type="protein sequence ID" value="KKN16368.1"/>
    <property type="molecule type" value="Genomic_DNA"/>
</dbReference>
<comment type="caution">
    <text evidence="1">The sequence shown here is derived from an EMBL/GenBank/DDBJ whole genome shotgun (WGS) entry which is preliminary data.</text>
</comment>
<proteinExistence type="predicted"/>
<protein>
    <submittedName>
        <fullName evidence="1">Uncharacterized protein</fullName>
    </submittedName>
</protein>
<evidence type="ECO:0000313" key="1">
    <source>
        <dbReference type="EMBL" id="KKN16368.1"/>
    </source>
</evidence>